<feature type="compositionally biased region" description="Basic and acidic residues" evidence="1">
    <location>
        <begin position="15"/>
        <end position="29"/>
    </location>
</feature>
<comment type="caution">
    <text evidence="2">The sequence shown here is derived from an EMBL/GenBank/DDBJ whole genome shotgun (WGS) entry which is preliminary data.</text>
</comment>
<name>A0AAU9NAL8_9ASTR</name>
<sequence length="87" mass="9155">MAAEGLNERGNCPEQQRRRTRENNKRKEGNTLPAEGDAAATTNSPIFIATDGGIIRGLAPSFQLLATSPDAKHAVAVLNGEADGDPI</sequence>
<keyword evidence="3" id="KW-1185">Reference proteome</keyword>
<reference evidence="2 3" key="1">
    <citation type="submission" date="2022-01" db="EMBL/GenBank/DDBJ databases">
        <authorList>
            <person name="Xiong W."/>
            <person name="Schranz E."/>
        </authorList>
    </citation>
    <scope>NUCLEOTIDE SEQUENCE [LARGE SCALE GENOMIC DNA]</scope>
</reference>
<feature type="region of interest" description="Disordered" evidence="1">
    <location>
        <begin position="1"/>
        <end position="43"/>
    </location>
</feature>
<accession>A0AAU9NAL8</accession>
<protein>
    <submittedName>
        <fullName evidence="2">Uncharacterized protein</fullName>
    </submittedName>
</protein>
<evidence type="ECO:0000313" key="3">
    <source>
        <dbReference type="Proteomes" id="UP001157418"/>
    </source>
</evidence>
<dbReference type="Proteomes" id="UP001157418">
    <property type="component" value="Unassembled WGS sequence"/>
</dbReference>
<organism evidence="2 3">
    <name type="scientific">Lactuca virosa</name>
    <dbReference type="NCBI Taxonomy" id="75947"/>
    <lineage>
        <taxon>Eukaryota</taxon>
        <taxon>Viridiplantae</taxon>
        <taxon>Streptophyta</taxon>
        <taxon>Embryophyta</taxon>
        <taxon>Tracheophyta</taxon>
        <taxon>Spermatophyta</taxon>
        <taxon>Magnoliopsida</taxon>
        <taxon>eudicotyledons</taxon>
        <taxon>Gunneridae</taxon>
        <taxon>Pentapetalae</taxon>
        <taxon>asterids</taxon>
        <taxon>campanulids</taxon>
        <taxon>Asterales</taxon>
        <taxon>Asteraceae</taxon>
        <taxon>Cichorioideae</taxon>
        <taxon>Cichorieae</taxon>
        <taxon>Lactucinae</taxon>
        <taxon>Lactuca</taxon>
    </lineage>
</organism>
<dbReference type="EMBL" id="CAKMRJ010004445">
    <property type="protein sequence ID" value="CAH1435965.1"/>
    <property type="molecule type" value="Genomic_DNA"/>
</dbReference>
<evidence type="ECO:0000313" key="2">
    <source>
        <dbReference type="EMBL" id="CAH1435965.1"/>
    </source>
</evidence>
<evidence type="ECO:0000256" key="1">
    <source>
        <dbReference type="SAM" id="MobiDB-lite"/>
    </source>
</evidence>
<proteinExistence type="predicted"/>
<gene>
    <name evidence="2" type="ORF">LVIROSA_LOCUS22361</name>
</gene>
<dbReference type="AlphaFoldDB" id="A0AAU9NAL8"/>